<sequence length="156" mass="18034">MSKSVLFVCFGNHCRSTMAEAIFLDLIRKSGEEYQWKVDSAGLGTWHLGKTPEPRTLQVLAQRGIVGYTHIARLITGEDYFNFQYILGMDDYNLRMLREFKPGMSEATIKVLGDYDPQGERVIFDPYFSNNIEAYEEVYRQCLRCCKSFLREVSTS</sequence>
<dbReference type="InterPro" id="IPR036196">
    <property type="entry name" value="Ptyr_pPase_sf"/>
</dbReference>
<dbReference type="InterPro" id="IPR017867">
    <property type="entry name" value="Tyr_phospatase_low_mol_wt"/>
</dbReference>
<evidence type="ECO:0000256" key="1">
    <source>
        <dbReference type="ARBA" id="ARBA00004496"/>
    </source>
</evidence>
<comment type="catalytic activity">
    <reaction evidence="6">
        <text>a phosphate monoester + H2O = an alcohol + phosphate</text>
        <dbReference type="Rhea" id="RHEA:15017"/>
        <dbReference type="ChEBI" id="CHEBI:15377"/>
        <dbReference type="ChEBI" id="CHEBI:30879"/>
        <dbReference type="ChEBI" id="CHEBI:43474"/>
        <dbReference type="ChEBI" id="CHEBI:67140"/>
        <dbReference type="EC" id="3.1.3.2"/>
    </reaction>
</comment>
<reference evidence="9" key="1">
    <citation type="submission" date="2025-08" db="UniProtKB">
        <authorList>
            <consortium name="RefSeq"/>
        </authorList>
    </citation>
    <scope>IDENTIFICATION</scope>
</reference>
<evidence type="ECO:0000313" key="9">
    <source>
        <dbReference type="RefSeq" id="XP_005102913.1"/>
    </source>
</evidence>
<keyword evidence="4 6" id="KW-0378">Hydrolase</keyword>
<dbReference type="PRINTS" id="PR00719">
    <property type="entry name" value="LMWPTPASE"/>
</dbReference>
<evidence type="ECO:0000313" key="8">
    <source>
        <dbReference type="Proteomes" id="UP000694888"/>
    </source>
</evidence>
<comment type="similarity">
    <text evidence="2 6">Belongs to the low molecular weight phosphotyrosine protein phosphatase family.</text>
</comment>
<dbReference type="CDD" id="cd16343">
    <property type="entry name" value="LMWPTP"/>
    <property type="match status" value="1"/>
</dbReference>
<dbReference type="InterPro" id="IPR023485">
    <property type="entry name" value="Ptyr_pPase"/>
</dbReference>
<dbReference type="PANTHER" id="PTHR11717">
    <property type="entry name" value="LOW MOLECULAR WEIGHT PROTEIN TYROSINE PHOSPHATASE"/>
    <property type="match status" value="1"/>
</dbReference>
<dbReference type="SMART" id="SM00226">
    <property type="entry name" value="LMWPc"/>
    <property type="match status" value="1"/>
</dbReference>
<dbReference type="PANTHER" id="PTHR11717:SF7">
    <property type="entry name" value="LOW MOLECULAR WEIGHT PHOSPHOTYROSINE PROTEIN PHOSPHATASE"/>
    <property type="match status" value="1"/>
</dbReference>
<accession>A0ABM0JW52</accession>
<keyword evidence="5 6" id="KW-0904">Protein phosphatase</keyword>
<comment type="subcellular location">
    <subcellularLocation>
        <location evidence="1 6">Cytoplasm</location>
    </subcellularLocation>
</comment>
<proteinExistence type="inferred from homology"/>
<organism evidence="8 9">
    <name type="scientific">Aplysia californica</name>
    <name type="common">California sea hare</name>
    <dbReference type="NCBI Taxonomy" id="6500"/>
    <lineage>
        <taxon>Eukaryota</taxon>
        <taxon>Metazoa</taxon>
        <taxon>Spiralia</taxon>
        <taxon>Lophotrochozoa</taxon>
        <taxon>Mollusca</taxon>
        <taxon>Gastropoda</taxon>
        <taxon>Heterobranchia</taxon>
        <taxon>Euthyneura</taxon>
        <taxon>Tectipleura</taxon>
        <taxon>Aplysiida</taxon>
        <taxon>Aplysioidea</taxon>
        <taxon>Aplysiidae</taxon>
        <taxon>Aplysia</taxon>
    </lineage>
</organism>
<dbReference type="EC" id="3.1.3.48" evidence="6"/>
<evidence type="ECO:0000256" key="2">
    <source>
        <dbReference type="ARBA" id="ARBA00011063"/>
    </source>
</evidence>
<dbReference type="Pfam" id="PF01451">
    <property type="entry name" value="LMWPc"/>
    <property type="match status" value="1"/>
</dbReference>
<evidence type="ECO:0000256" key="5">
    <source>
        <dbReference type="ARBA" id="ARBA00022912"/>
    </source>
</evidence>
<dbReference type="EC" id="3.1.3.2" evidence="6"/>
<dbReference type="PRINTS" id="PR00720">
    <property type="entry name" value="MAMMALPTPASE"/>
</dbReference>
<evidence type="ECO:0000256" key="3">
    <source>
        <dbReference type="ARBA" id="ARBA00022490"/>
    </source>
</evidence>
<name>A0ABM0JW52_APLCA</name>
<evidence type="ECO:0000256" key="4">
    <source>
        <dbReference type="ARBA" id="ARBA00022801"/>
    </source>
</evidence>
<dbReference type="RefSeq" id="XP_005102913.1">
    <property type="nucleotide sequence ID" value="XM_005102856.3"/>
</dbReference>
<dbReference type="Gene3D" id="3.40.50.2300">
    <property type="match status" value="1"/>
</dbReference>
<comment type="catalytic activity">
    <reaction evidence="6">
        <text>O-phospho-L-tyrosyl-[protein] + H2O = L-tyrosyl-[protein] + phosphate</text>
        <dbReference type="Rhea" id="RHEA:10684"/>
        <dbReference type="Rhea" id="RHEA-COMP:10136"/>
        <dbReference type="Rhea" id="RHEA-COMP:20101"/>
        <dbReference type="ChEBI" id="CHEBI:15377"/>
        <dbReference type="ChEBI" id="CHEBI:43474"/>
        <dbReference type="ChEBI" id="CHEBI:46858"/>
        <dbReference type="ChEBI" id="CHEBI:61978"/>
        <dbReference type="EC" id="3.1.3.48"/>
    </reaction>
</comment>
<protein>
    <recommendedName>
        <fullName evidence="6">Low molecular weight phosphotyrosine protein phosphatase</fullName>
        <shortName evidence="6">LMW-PTP</shortName>
        <shortName evidence="6">LMW-PTPase</shortName>
        <ecNumber evidence="6">3.1.3.2</ecNumber>
        <ecNumber evidence="6">3.1.3.48</ecNumber>
    </recommendedName>
    <alternativeName>
        <fullName evidence="6">Low molecular weight cytosolic acid phosphatase</fullName>
    </alternativeName>
</protein>
<keyword evidence="8" id="KW-1185">Reference proteome</keyword>
<dbReference type="GeneID" id="101852030"/>
<feature type="domain" description="Phosphotyrosine protein phosphatase I" evidence="7">
    <location>
        <begin position="3"/>
        <end position="152"/>
    </location>
</feature>
<evidence type="ECO:0000256" key="6">
    <source>
        <dbReference type="RuleBase" id="RU368115"/>
    </source>
</evidence>
<comment type="function">
    <text evidence="6">Acts on tyrosine phosphorylated proteins, low-MW aryl phosphates and natural and synthetic acyl phosphates.</text>
</comment>
<dbReference type="InterPro" id="IPR002115">
    <property type="entry name" value="Tyr_Pase_low_mol_wt_mml"/>
</dbReference>
<evidence type="ECO:0000259" key="7">
    <source>
        <dbReference type="SMART" id="SM00226"/>
    </source>
</evidence>
<keyword evidence="3 6" id="KW-0963">Cytoplasm</keyword>
<dbReference type="Proteomes" id="UP000694888">
    <property type="component" value="Unplaced"/>
</dbReference>
<dbReference type="InterPro" id="IPR050438">
    <property type="entry name" value="LMW_PTPase"/>
</dbReference>
<dbReference type="SUPFAM" id="SSF52788">
    <property type="entry name" value="Phosphotyrosine protein phosphatases I"/>
    <property type="match status" value="1"/>
</dbReference>
<gene>
    <name evidence="9" type="primary">LOC101852030</name>
</gene>